<accession>A0A645ADB2</accession>
<dbReference type="Gene3D" id="2.40.50.100">
    <property type="match status" value="1"/>
</dbReference>
<dbReference type="Pfam" id="PF00364">
    <property type="entry name" value="Biotin_lipoyl"/>
    <property type="match status" value="1"/>
</dbReference>
<dbReference type="PROSITE" id="PS50968">
    <property type="entry name" value="BIOTINYL_LIPOYL"/>
    <property type="match status" value="1"/>
</dbReference>
<evidence type="ECO:0000256" key="2">
    <source>
        <dbReference type="SAM" id="MobiDB-lite"/>
    </source>
</evidence>
<dbReference type="PANTHER" id="PTHR45266">
    <property type="entry name" value="OXALOACETATE DECARBOXYLASE ALPHA CHAIN"/>
    <property type="match status" value="1"/>
</dbReference>
<dbReference type="InterPro" id="IPR000089">
    <property type="entry name" value="Biotin_lipoyl"/>
</dbReference>
<dbReference type="SUPFAM" id="SSF51230">
    <property type="entry name" value="Single hybrid motif"/>
    <property type="match status" value="1"/>
</dbReference>
<keyword evidence="1" id="KW-0092">Biotin</keyword>
<proteinExistence type="predicted"/>
<dbReference type="FunFam" id="2.40.50.100:FF:000003">
    <property type="entry name" value="Acetyl-CoA carboxylase biotin carboxyl carrier protein"/>
    <property type="match status" value="1"/>
</dbReference>
<dbReference type="CDD" id="cd06850">
    <property type="entry name" value="biotinyl_domain"/>
    <property type="match status" value="1"/>
</dbReference>
<evidence type="ECO:0000259" key="3">
    <source>
        <dbReference type="PROSITE" id="PS50968"/>
    </source>
</evidence>
<reference evidence="4" key="1">
    <citation type="submission" date="2019-08" db="EMBL/GenBank/DDBJ databases">
        <authorList>
            <person name="Kucharzyk K."/>
            <person name="Murdoch R.W."/>
            <person name="Higgins S."/>
            <person name="Loffler F."/>
        </authorList>
    </citation>
    <scope>NUCLEOTIDE SEQUENCE</scope>
</reference>
<gene>
    <name evidence="4" type="ORF">SDC9_97692</name>
</gene>
<evidence type="ECO:0000256" key="1">
    <source>
        <dbReference type="ARBA" id="ARBA00023267"/>
    </source>
</evidence>
<evidence type="ECO:0000313" key="4">
    <source>
        <dbReference type="EMBL" id="MPM50946.1"/>
    </source>
</evidence>
<feature type="compositionally biased region" description="Acidic residues" evidence="2">
    <location>
        <begin position="130"/>
        <end position="141"/>
    </location>
</feature>
<organism evidence="4">
    <name type="scientific">bioreactor metagenome</name>
    <dbReference type="NCBI Taxonomy" id="1076179"/>
    <lineage>
        <taxon>unclassified sequences</taxon>
        <taxon>metagenomes</taxon>
        <taxon>ecological metagenomes</taxon>
    </lineage>
</organism>
<comment type="caution">
    <text evidence="4">The sequence shown here is derived from an EMBL/GenBank/DDBJ whole genome shotgun (WGS) entry which is preliminary data.</text>
</comment>
<dbReference type="PANTHER" id="PTHR45266:SF3">
    <property type="entry name" value="OXALOACETATE DECARBOXYLASE ALPHA CHAIN"/>
    <property type="match status" value="1"/>
</dbReference>
<sequence length="150" mass="17038">MMKKEKKREKAVKITEKSNVEFDKLQVMTSGRVYQTLLTKKYKSRTQWAKPDPQQIKSIIPGTVTEITVKIGDSVKKGDRIMVYEAMKMQNIILAPFNGVVESIFVEEGVKLPKGYLMIYLKADEAFEDATSENDDNDDEAISNVRDLVG</sequence>
<feature type="domain" description="Lipoyl-binding" evidence="3">
    <location>
        <begin position="47"/>
        <end position="122"/>
    </location>
</feature>
<name>A0A645ADB2_9ZZZZ</name>
<dbReference type="AlphaFoldDB" id="A0A645ADB2"/>
<protein>
    <recommendedName>
        <fullName evidence="3">Lipoyl-binding domain-containing protein</fullName>
    </recommendedName>
</protein>
<dbReference type="InterPro" id="IPR011053">
    <property type="entry name" value="Single_hybrid_motif"/>
</dbReference>
<dbReference type="EMBL" id="VSSQ01013192">
    <property type="protein sequence ID" value="MPM50946.1"/>
    <property type="molecule type" value="Genomic_DNA"/>
</dbReference>
<feature type="region of interest" description="Disordered" evidence="2">
    <location>
        <begin position="130"/>
        <end position="150"/>
    </location>
</feature>
<dbReference type="InterPro" id="IPR050709">
    <property type="entry name" value="Biotin_Carboxyl_Carrier/Decarb"/>
</dbReference>